<evidence type="ECO:0000313" key="1">
    <source>
        <dbReference type="EMBL" id="KYD22084.1"/>
    </source>
</evidence>
<reference evidence="1 2" key="1">
    <citation type="submission" date="2016-01" db="EMBL/GenBank/DDBJ databases">
        <title>Draft Genome Sequences of Seven Thermophilic Sporeformers Isolated from Foods.</title>
        <authorList>
            <person name="Berendsen E.M."/>
            <person name="Wells-Bennik M.H."/>
            <person name="Krawcyk A.O."/>
            <person name="De Jong A."/>
            <person name="Holsappel S."/>
            <person name="Eijlander R.T."/>
            <person name="Kuipers O.P."/>
        </authorList>
    </citation>
    <scope>NUCLEOTIDE SEQUENCE [LARGE SCALE GENOMIC DNA]</scope>
    <source>
        <strain evidence="1 2">B4135</strain>
    </source>
</reference>
<organism evidence="1 2">
    <name type="scientific">Caldibacillus debilis</name>
    <dbReference type="NCBI Taxonomy" id="301148"/>
    <lineage>
        <taxon>Bacteria</taxon>
        <taxon>Bacillati</taxon>
        <taxon>Bacillota</taxon>
        <taxon>Bacilli</taxon>
        <taxon>Bacillales</taxon>
        <taxon>Bacillaceae</taxon>
        <taxon>Caldibacillus</taxon>
    </lineage>
</organism>
<protein>
    <submittedName>
        <fullName evidence="1">Uncharacterized protein</fullName>
    </submittedName>
</protein>
<gene>
    <name evidence="1" type="ORF">B4135_1429</name>
</gene>
<sequence>MSKRGCGNNGPRFMAGIPIGTNISPYWGIGFLWSAAGSGKNNDLP</sequence>
<accession>A0A150MBZ9</accession>
<name>A0A150MBZ9_9BACI</name>
<comment type="caution">
    <text evidence="1">The sequence shown here is derived from an EMBL/GenBank/DDBJ whole genome shotgun (WGS) entry which is preliminary data.</text>
</comment>
<dbReference type="STRING" id="301148.B4135_1429"/>
<dbReference type="Proteomes" id="UP000075683">
    <property type="component" value="Unassembled WGS sequence"/>
</dbReference>
<dbReference type="AlphaFoldDB" id="A0A150MBZ9"/>
<evidence type="ECO:0000313" key="2">
    <source>
        <dbReference type="Proteomes" id="UP000075683"/>
    </source>
</evidence>
<proteinExistence type="predicted"/>
<dbReference type="EMBL" id="LQYT01000013">
    <property type="protein sequence ID" value="KYD22084.1"/>
    <property type="molecule type" value="Genomic_DNA"/>
</dbReference>